<dbReference type="Pfam" id="PF22936">
    <property type="entry name" value="Pol_BBD"/>
    <property type="match status" value="1"/>
</dbReference>
<dbReference type="OMA" id="ICHFWIL"/>
<dbReference type="KEGG" id="nta:107769670"/>
<dbReference type="Pfam" id="PF14244">
    <property type="entry name" value="Retrotran_gag_3"/>
    <property type="match status" value="1"/>
</dbReference>
<dbReference type="OrthoDB" id="1306223at2759"/>
<accession>A0A1S3XXG4</accession>
<proteinExistence type="predicted"/>
<evidence type="ECO:0000259" key="1">
    <source>
        <dbReference type="Pfam" id="PF14244"/>
    </source>
</evidence>
<dbReference type="PANTHER" id="PTHR37610:SF6">
    <property type="entry name" value="GAG-POLYPEPTIDE OF LTR COPIA-TYPE-RELATED"/>
    <property type="match status" value="1"/>
</dbReference>
<protein>
    <recommendedName>
        <fullName evidence="4">Retrotransposon Copia-like N-terminal domain-containing protein</fullName>
    </recommendedName>
</protein>
<name>A0A1S3XXG4_TOBAC</name>
<dbReference type="InterPro" id="IPR054722">
    <property type="entry name" value="PolX-like_BBD"/>
</dbReference>
<dbReference type="AlphaFoldDB" id="A0A1S3XXG4"/>
<gene>
    <name evidence="3" type="primary">LOC107769670</name>
</gene>
<organism evidence="3">
    <name type="scientific">Nicotiana tabacum</name>
    <name type="common">Common tobacco</name>
    <dbReference type="NCBI Taxonomy" id="4097"/>
    <lineage>
        <taxon>Eukaryota</taxon>
        <taxon>Viridiplantae</taxon>
        <taxon>Streptophyta</taxon>
        <taxon>Embryophyta</taxon>
        <taxon>Tracheophyta</taxon>
        <taxon>Spermatophyta</taxon>
        <taxon>Magnoliopsida</taxon>
        <taxon>eudicotyledons</taxon>
        <taxon>Gunneridae</taxon>
        <taxon>Pentapetalae</taxon>
        <taxon>asterids</taxon>
        <taxon>lamiids</taxon>
        <taxon>Solanales</taxon>
        <taxon>Solanaceae</taxon>
        <taxon>Nicotianoideae</taxon>
        <taxon>Nicotianeae</taxon>
        <taxon>Nicotiana</taxon>
    </lineage>
</organism>
<feature type="domain" description="Retrovirus-related Pol polyprotein from transposon TNT 1-94-like beta-barrel" evidence="2">
    <location>
        <begin position="416"/>
        <end position="489"/>
    </location>
</feature>
<dbReference type="RefSeq" id="XP_016444392.1">
    <property type="nucleotide sequence ID" value="XM_016588906.1"/>
</dbReference>
<feature type="domain" description="Retrotransposon Copia-like N-terminal" evidence="1">
    <location>
        <begin position="32"/>
        <end position="79"/>
    </location>
</feature>
<reference evidence="3" key="1">
    <citation type="submission" date="2025-08" db="UniProtKB">
        <authorList>
            <consortium name="RefSeq"/>
        </authorList>
    </citation>
    <scope>IDENTIFICATION</scope>
</reference>
<dbReference type="PANTHER" id="PTHR37610">
    <property type="entry name" value="CCHC-TYPE DOMAIN-CONTAINING PROTEIN"/>
    <property type="match status" value="1"/>
</dbReference>
<dbReference type="PaxDb" id="4097-A0A1S3XXG4"/>
<evidence type="ECO:0000259" key="2">
    <source>
        <dbReference type="Pfam" id="PF22936"/>
    </source>
</evidence>
<sequence length="578" mass="65378">MVLTEDSSSSASADSPTPIMAKIDHLHPYYLHASDSPGMALVFSVFDGTGYGSWRKSILVSLSAKNKLGFIDGTLVKPKENFEFFNLWTRCNDMVFSWLLNSLTKEIRSSVIHSKSAHDLWKQLEKRYRQSNLAQLFDLQKQIMETVQGSNNIATYFNNMKVIWDEIDLLDSRVVCSCVDCKCGAVEKNNALEERQKLVQFLMGLNETYTVCRGNIMMMNPSPNIDRAYFLLLQEERQRSIQPMILPIDSTSFSVARQSSNLGQGNQRFNMQQGSFYSTSKPNSYQDNRRNNLSCKYCKKTGHTIEKYFKLHGYPTNFQQGGFKNNKPRENVQPIFYNSAHSNAISTQSDSNKPTNTDVSIGLNQEKISQLMEILHQVKIGQQTTSNSEANVTVNCAGIAPFTILTTPKNSICHFWILDSGASKHITFDESILFNIKPLSQPVFVNLPNSFLIKVTHAGQSCIHPDLTLNRVLVVPSFKFNLLSVHKLCSQFNSLLTFSATSFFLQSPSLRRPLNPGRVKDGLYLLQTFHPMSGTHLRTNQTILSPVNNCHQSVCTLFSNSEFSCGTLWHVRLRHMPI</sequence>
<dbReference type="InterPro" id="IPR029472">
    <property type="entry name" value="Copia-like_N"/>
</dbReference>
<evidence type="ECO:0008006" key="4">
    <source>
        <dbReference type="Google" id="ProtNLM"/>
    </source>
</evidence>
<evidence type="ECO:0000313" key="3">
    <source>
        <dbReference type="RefSeq" id="XP_016444392.1"/>
    </source>
</evidence>